<dbReference type="PROSITE" id="PS50294">
    <property type="entry name" value="WD_REPEATS_REGION"/>
    <property type="match status" value="1"/>
</dbReference>
<evidence type="ECO:0000313" key="4">
    <source>
        <dbReference type="EMBL" id="KAK9834356.1"/>
    </source>
</evidence>
<dbReference type="InterPro" id="IPR015943">
    <property type="entry name" value="WD40/YVTN_repeat-like_dom_sf"/>
</dbReference>
<feature type="repeat" description="WD" evidence="1">
    <location>
        <begin position="235"/>
        <end position="276"/>
    </location>
</feature>
<keyword evidence="5" id="KW-1185">Reference proteome</keyword>
<dbReference type="InterPro" id="IPR036322">
    <property type="entry name" value="WD40_repeat_dom_sf"/>
</dbReference>
<feature type="region of interest" description="Disordered" evidence="3">
    <location>
        <begin position="580"/>
        <end position="602"/>
    </location>
</feature>
<gene>
    <name evidence="4" type="ORF">WJX84_006234</name>
</gene>
<feature type="compositionally biased region" description="Pro residues" evidence="3">
    <location>
        <begin position="1002"/>
        <end position="1014"/>
    </location>
</feature>
<dbReference type="SMART" id="SM00320">
    <property type="entry name" value="WD40"/>
    <property type="match status" value="8"/>
</dbReference>
<dbReference type="Gene3D" id="1.10.287.1490">
    <property type="match status" value="1"/>
</dbReference>
<feature type="coiled-coil region" evidence="2">
    <location>
        <begin position="484"/>
        <end position="540"/>
    </location>
</feature>
<keyword evidence="2" id="KW-0175">Coiled coil</keyword>
<dbReference type="InterPro" id="IPR001680">
    <property type="entry name" value="WD40_rpt"/>
</dbReference>
<evidence type="ECO:0000256" key="3">
    <source>
        <dbReference type="SAM" id="MobiDB-lite"/>
    </source>
</evidence>
<evidence type="ECO:0008006" key="6">
    <source>
        <dbReference type="Google" id="ProtNLM"/>
    </source>
</evidence>
<dbReference type="PROSITE" id="PS50082">
    <property type="entry name" value="WD_REPEATS_2"/>
    <property type="match status" value="1"/>
</dbReference>
<feature type="coiled-coil region" evidence="2">
    <location>
        <begin position="962"/>
        <end position="989"/>
    </location>
</feature>
<sequence length="1014" mass="114722">YPAHAWSPEGDRVVVATDTGDILVIEGTELKMTLSSGLEGAALHCMVHYQKGFAVGADNGTVVLFDREADDKLYRKGRSVVAVGQPHAIRSIACSPSEESLGNESAFEIVAQPFHSGDCADIDTCIRKPLAVSCSSDHSIRIWNHHERSVELVKTFAEDLMSVALHPAGHMLLAGCIDKLRLLTITMDSLKSVKEIAIKGCRECCFSSGGHLFAAVNGTTVSIYNTWTCENIGNLRGHNGRVRSVIWSPDDQRLVTAGADGAVYEWRLQDFKREKENVLKGCNYGCVAATPDGKELFAVGSDKKLKQFEDSEGAGTQMVKEYDTKILVTQICLPAGGRVLFAGTETGCIRAYKYPLTGEYQEYRCCSSSITRLRLSHDDGLLFVSSEDGSLFVFEVKDRDPARTTTKRDGERMPWSEEVLVGKADVEENRHHIIDLETQVNELRTQNEYQLRLKDMAQNEKIREMNEKYAAEMDASKMKLEGFIQEKNDQEMEYEEKLRSGREDALAQAAAAEAQYQTRIMAELERYAELSREKDLLNERWDEQHTVLVESHERVVQEITQEYEIRIHEEQLRMNTVEGEKEAANQESSEVLHQQEEDADQEIEEMRDKYEAKLTAERDMGLRLKGENGIMKKRFSALQKDIDEAREECKALFDQKKELYQTIAGLEKDILGHKKELLERDETIRDKEKRIYDLKKKNQELEKFKFVLDYKIRELKRQAEPKDDQISDMRDTIKEMEAEIARFHKNNAALDLTLSEYRLKENGLQKEILRQRHSMSDGEQVIKHFQNDLTETAQHIQDPHKLKEAVVLLLQRHGGTGGGPSLLAQDVQAEFDRQREFLERTIATLRKKTVVESEQHRAGYVRIRQENMALVRELNQLRRELRSARDGGPQSSLIPALSPKTGVSSNQLSQPSSPSNPKALAVAKKRSPSGQRITSPAHWKQAGLMVVSDAEGGAASPPKAEVEALKSRLLTLQQQLQEKDERIEMMETQLLPRPVSRGQLPPMAPIPKIPLPTQ</sequence>
<evidence type="ECO:0000313" key="5">
    <source>
        <dbReference type="Proteomes" id="UP001485043"/>
    </source>
</evidence>
<comment type="caution">
    <text evidence="4">The sequence shown here is derived from an EMBL/GenBank/DDBJ whole genome shotgun (WGS) entry which is preliminary data.</text>
</comment>
<evidence type="ECO:0000256" key="1">
    <source>
        <dbReference type="PROSITE-ProRule" id="PRU00221"/>
    </source>
</evidence>
<dbReference type="SUPFAM" id="SSF101908">
    <property type="entry name" value="Putative isomerase YbhE"/>
    <property type="match status" value="1"/>
</dbReference>
<feature type="non-terminal residue" evidence="4">
    <location>
        <position position="1"/>
    </location>
</feature>
<accession>A0AAW1RMF1</accession>
<dbReference type="AlphaFoldDB" id="A0AAW1RMF1"/>
<proteinExistence type="predicted"/>
<evidence type="ECO:0000256" key="2">
    <source>
        <dbReference type="SAM" id="Coils"/>
    </source>
</evidence>
<dbReference type="InterPro" id="IPR052993">
    <property type="entry name" value="CFA-57"/>
</dbReference>
<keyword evidence="1" id="KW-0853">WD repeat</keyword>
<dbReference type="Proteomes" id="UP001485043">
    <property type="component" value="Unassembled WGS sequence"/>
</dbReference>
<feature type="compositionally biased region" description="Low complexity" evidence="3">
    <location>
        <begin position="904"/>
        <end position="917"/>
    </location>
</feature>
<name>A0AAW1RMF1_9CHLO</name>
<dbReference type="Pfam" id="PF00400">
    <property type="entry name" value="WD40"/>
    <property type="match status" value="1"/>
</dbReference>
<dbReference type="SUPFAM" id="SSF50978">
    <property type="entry name" value="WD40 repeat-like"/>
    <property type="match status" value="1"/>
</dbReference>
<dbReference type="EMBL" id="JALJOV010002107">
    <property type="protein sequence ID" value="KAK9834356.1"/>
    <property type="molecule type" value="Genomic_DNA"/>
</dbReference>
<protein>
    <recommendedName>
        <fullName evidence="6">WD repeat-containing protein 65</fullName>
    </recommendedName>
</protein>
<feature type="region of interest" description="Disordered" evidence="3">
    <location>
        <begin position="882"/>
        <end position="938"/>
    </location>
</feature>
<organism evidence="4 5">
    <name type="scientific">Apatococcus fuscideae</name>
    <dbReference type="NCBI Taxonomy" id="2026836"/>
    <lineage>
        <taxon>Eukaryota</taxon>
        <taxon>Viridiplantae</taxon>
        <taxon>Chlorophyta</taxon>
        <taxon>core chlorophytes</taxon>
        <taxon>Trebouxiophyceae</taxon>
        <taxon>Chlorellales</taxon>
        <taxon>Chlorellaceae</taxon>
        <taxon>Apatococcus</taxon>
    </lineage>
</organism>
<feature type="region of interest" description="Disordered" evidence="3">
    <location>
        <begin position="991"/>
        <end position="1014"/>
    </location>
</feature>
<reference evidence="4 5" key="1">
    <citation type="journal article" date="2024" name="Nat. Commun.">
        <title>Phylogenomics reveals the evolutionary origins of lichenization in chlorophyte algae.</title>
        <authorList>
            <person name="Puginier C."/>
            <person name="Libourel C."/>
            <person name="Otte J."/>
            <person name="Skaloud P."/>
            <person name="Haon M."/>
            <person name="Grisel S."/>
            <person name="Petersen M."/>
            <person name="Berrin J.G."/>
            <person name="Delaux P.M."/>
            <person name="Dal Grande F."/>
            <person name="Keller J."/>
        </authorList>
    </citation>
    <scope>NUCLEOTIDE SEQUENCE [LARGE SCALE GENOMIC DNA]</scope>
    <source>
        <strain evidence="4 5">SAG 2523</strain>
    </source>
</reference>
<dbReference type="PANTHER" id="PTHR32215">
    <property type="entry name" value="CILIA- AND FLAGELLA-ASSOCIATED PROTEIN 57"/>
    <property type="match status" value="1"/>
</dbReference>
<dbReference type="Gene3D" id="2.130.10.10">
    <property type="entry name" value="YVTN repeat-like/Quinoprotein amine dehydrogenase"/>
    <property type="match status" value="1"/>
</dbReference>
<dbReference type="PANTHER" id="PTHR32215:SF0">
    <property type="entry name" value="CILIA- AND FLAGELLA-ASSOCIATED PROTEIN 57"/>
    <property type="match status" value="1"/>
</dbReference>